<sequence>MRGMSQRAPQVEVGLTVAAVARRIGIAPATLRTWDRRYGLGPTVHVAGSHRRYSVADVARIDLMRKLMLNGALPSEAARTALSQDLAPLAASAEITNSSLHLVTDETGTDNVISLDSPKVVIRSLNRAVSALDAIGCDQIISQAIESHGVIWTWEKVLIPVLIAIGETWEQTGEGVEQEHLLAESIMSQFRKVLDKVTEPENARPVLLACAPHELHTIPMYAIAAGLAEQNITSRILGARLPAQALGNAAKKIGPSAILVWSQTKGTADCSIWEAVEPMRPAPVLMCAGPGWQEELPQGVVQNHDFTSTLIALAAASGR</sequence>
<dbReference type="InterPro" id="IPR036594">
    <property type="entry name" value="Meth_synthase_dom"/>
</dbReference>
<accession>A0A6J7BQW4</accession>
<dbReference type="EMBL" id="CAEZZD010000002">
    <property type="protein sequence ID" value="CAB4739015.1"/>
    <property type="molecule type" value="Genomic_DNA"/>
</dbReference>
<dbReference type="EMBL" id="CAFBIX010000015">
    <property type="protein sequence ID" value="CAB4847301.1"/>
    <property type="molecule type" value="Genomic_DNA"/>
</dbReference>
<dbReference type="SUPFAM" id="SSF46955">
    <property type="entry name" value="Putative DNA-binding domain"/>
    <property type="match status" value="1"/>
</dbReference>
<feature type="domain" description="HTH merR-type" evidence="1">
    <location>
        <begin position="14"/>
        <end position="84"/>
    </location>
</feature>
<dbReference type="InterPro" id="IPR036724">
    <property type="entry name" value="Cobalamin-bd_sf"/>
</dbReference>
<dbReference type="Pfam" id="PF02607">
    <property type="entry name" value="B12-binding_2"/>
    <property type="match status" value="1"/>
</dbReference>
<dbReference type="GO" id="GO:0031419">
    <property type="term" value="F:cobalamin binding"/>
    <property type="evidence" value="ECO:0007669"/>
    <property type="project" value="InterPro"/>
</dbReference>
<dbReference type="EMBL" id="CAEZYC010000002">
    <property type="protein sequence ID" value="CAB4697461.1"/>
    <property type="molecule type" value="Genomic_DNA"/>
</dbReference>
<evidence type="ECO:0000313" key="9">
    <source>
        <dbReference type="EMBL" id="CAB5043640.1"/>
    </source>
</evidence>
<proteinExistence type="predicted"/>
<dbReference type="InterPro" id="IPR003759">
    <property type="entry name" value="Cbl-bd_cap"/>
</dbReference>
<gene>
    <name evidence="4" type="ORF">UFOPK2648_00121</name>
    <name evidence="5" type="ORF">UFOPK2824_00028</name>
    <name evidence="6" type="ORF">UFOPK3037_01258</name>
    <name evidence="7" type="ORF">UFOPK3278_00552</name>
    <name evidence="3" type="ORF">UFOPK3406_01034</name>
    <name evidence="2" type="ORF">UFOPK3925_00152</name>
    <name evidence="8" type="ORF">UFOPK4097_01308</name>
    <name evidence="9" type="ORF">UFOPK4301_00021</name>
</gene>
<dbReference type="Gene3D" id="1.10.1240.10">
    <property type="entry name" value="Methionine synthase domain"/>
    <property type="match status" value="1"/>
</dbReference>
<dbReference type="AlphaFoldDB" id="A0A6J7BQW4"/>
<evidence type="ECO:0000313" key="7">
    <source>
        <dbReference type="EMBL" id="CAB4847301.1"/>
    </source>
</evidence>
<dbReference type="EMBL" id="CAESAD010000001">
    <property type="protein sequence ID" value="CAB4330743.1"/>
    <property type="molecule type" value="Genomic_DNA"/>
</dbReference>
<evidence type="ECO:0000313" key="8">
    <source>
        <dbReference type="EMBL" id="CAB5026976.1"/>
    </source>
</evidence>
<evidence type="ECO:0000313" key="5">
    <source>
        <dbReference type="EMBL" id="CAB4739015.1"/>
    </source>
</evidence>
<evidence type="ECO:0000313" key="4">
    <source>
        <dbReference type="EMBL" id="CAB4697461.1"/>
    </source>
</evidence>
<dbReference type="Gene3D" id="3.40.50.280">
    <property type="entry name" value="Cobalamin-binding domain"/>
    <property type="match status" value="1"/>
</dbReference>
<dbReference type="EMBL" id="CAFAAO010000018">
    <property type="protein sequence ID" value="CAB4810416.1"/>
    <property type="molecule type" value="Genomic_DNA"/>
</dbReference>
<dbReference type="CDD" id="cd01104">
    <property type="entry name" value="HTH_MlrA-CarA"/>
    <property type="match status" value="1"/>
</dbReference>
<dbReference type="Pfam" id="PF13411">
    <property type="entry name" value="MerR_1"/>
    <property type="match status" value="1"/>
</dbReference>
<name>A0A6J7BQW4_9ZZZZ</name>
<dbReference type="GO" id="GO:0046872">
    <property type="term" value="F:metal ion binding"/>
    <property type="evidence" value="ECO:0007669"/>
    <property type="project" value="InterPro"/>
</dbReference>
<reference evidence="7" key="1">
    <citation type="submission" date="2020-05" db="EMBL/GenBank/DDBJ databases">
        <authorList>
            <person name="Chiriac C."/>
            <person name="Salcher M."/>
            <person name="Ghai R."/>
            <person name="Kavagutti S V."/>
        </authorList>
    </citation>
    <scope>NUCLEOTIDE SEQUENCE</scope>
</reference>
<dbReference type="PROSITE" id="PS50937">
    <property type="entry name" value="HTH_MERR_2"/>
    <property type="match status" value="1"/>
</dbReference>
<dbReference type="GO" id="GO:0006355">
    <property type="term" value="P:regulation of DNA-templated transcription"/>
    <property type="evidence" value="ECO:0007669"/>
    <property type="project" value="InterPro"/>
</dbReference>
<dbReference type="SMART" id="SM00422">
    <property type="entry name" value="HTH_MERR"/>
    <property type="match status" value="1"/>
</dbReference>
<dbReference type="Gene3D" id="1.10.1660.10">
    <property type="match status" value="1"/>
</dbReference>
<dbReference type="EMBL" id="CAFBPK010000025">
    <property type="protein sequence ID" value="CAB5026976.1"/>
    <property type="molecule type" value="Genomic_DNA"/>
</dbReference>
<dbReference type="InterPro" id="IPR000551">
    <property type="entry name" value="MerR-type_HTH_dom"/>
</dbReference>
<dbReference type="InterPro" id="IPR009061">
    <property type="entry name" value="DNA-bd_dom_put_sf"/>
</dbReference>
<evidence type="ECO:0000313" key="2">
    <source>
        <dbReference type="EMBL" id="CAB4330743.1"/>
    </source>
</evidence>
<dbReference type="SUPFAM" id="SSF52242">
    <property type="entry name" value="Cobalamin (vitamin B12)-binding domain"/>
    <property type="match status" value="1"/>
</dbReference>
<protein>
    <submittedName>
        <fullName evidence="7">Unannotated protein</fullName>
    </submittedName>
</protein>
<organism evidence="7">
    <name type="scientific">freshwater metagenome</name>
    <dbReference type="NCBI Taxonomy" id="449393"/>
    <lineage>
        <taxon>unclassified sequences</taxon>
        <taxon>metagenomes</taxon>
        <taxon>ecological metagenomes</taxon>
    </lineage>
</organism>
<dbReference type="GO" id="GO:0003677">
    <property type="term" value="F:DNA binding"/>
    <property type="evidence" value="ECO:0007669"/>
    <property type="project" value="InterPro"/>
</dbReference>
<dbReference type="EMBL" id="CAFBQG010000001">
    <property type="protein sequence ID" value="CAB5043640.1"/>
    <property type="molecule type" value="Genomic_DNA"/>
</dbReference>
<dbReference type="EMBL" id="CAESAI010000025">
    <property type="protein sequence ID" value="CAB4341463.1"/>
    <property type="molecule type" value="Genomic_DNA"/>
</dbReference>
<evidence type="ECO:0000313" key="6">
    <source>
        <dbReference type="EMBL" id="CAB4810416.1"/>
    </source>
</evidence>
<evidence type="ECO:0000259" key="1">
    <source>
        <dbReference type="PROSITE" id="PS50937"/>
    </source>
</evidence>
<evidence type="ECO:0000313" key="3">
    <source>
        <dbReference type="EMBL" id="CAB4341463.1"/>
    </source>
</evidence>